<gene>
    <name evidence="1" type="ORF">UFOVP196_21</name>
</gene>
<organism evidence="1">
    <name type="scientific">uncultured Caudovirales phage</name>
    <dbReference type="NCBI Taxonomy" id="2100421"/>
    <lineage>
        <taxon>Viruses</taxon>
        <taxon>Duplodnaviria</taxon>
        <taxon>Heunggongvirae</taxon>
        <taxon>Uroviricota</taxon>
        <taxon>Caudoviricetes</taxon>
        <taxon>Peduoviridae</taxon>
        <taxon>Maltschvirus</taxon>
        <taxon>Maltschvirus maltsch</taxon>
    </lineage>
</organism>
<name>A0A6J7WEQ5_9CAUD</name>
<sequence length="133" mass="14427">MTTPSGQDIAQHIAAGDLDGELVALLEVIQARFMEGASSMRWVINFDGLEVAEDDLTLDEAFSIEKAAGCNWSEIEPVRSAAHCRAIIGVCLGTRLKLTQPEVEEKLAKIKVSELLKGIRREEVVPAPLDTPA</sequence>
<evidence type="ECO:0000313" key="1">
    <source>
        <dbReference type="EMBL" id="CAB5212483.1"/>
    </source>
</evidence>
<accession>A0A6J7WEQ5</accession>
<protein>
    <submittedName>
        <fullName evidence="1">Uncharacterized protein</fullName>
    </submittedName>
</protein>
<reference evidence="1" key="1">
    <citation type="submission" date="2020-05" db="EMBL/GenBank/DDBJ databases">
        <authorList>
            <person name="Chiriac C."/>
            <person name="Salcher M."/>
            <person name="Ghai R."/>
            <person name="Kavagutti S V."/>
        </authorList>
    </citation>
    <scope>NUCLEOTIDE SEQUENCE</scope>
</reference>
<dbReference type="EMBL" id="LR798235">
    <property type="protein sequence ID" value="CAB5212483.1"/>
    <property type="molecule type" value="Genomic_DNA"/>
</dbReference>
<proteinExistence type="predicted"/>